<accession>C1G2N5</accession>
<organism evidence="3 4">
    <name type="scientific">Paracoccidioides brasiliensis (strain Pb18)</name>
    <dbReference type="NCBI Taxonomy" id="502780"/>
    <lineage>
        <taxon>Eukaryota</taxon>
        <taxon>Fungi</taxon>
        <taxon>Dikarya</taxon>
        <taxon>Ascomycota</taxon>
        <taxon>Pezizomycotina</taxon>
        <taxon>Eurotiomycetes</taxon>
        <taxon>Eurotiomycetidae</taxon>
        <taxon>Onygenales</taxon>
        <taxon>Ajellomycetaceae</taxon>
        <taxon>Paracoccidioides</taxon>
    </lineage>
</organism>
<dbReference type="InParanoid" id="C1G2N5"/>
<gene>
    <name evidence="3" type="ORF">PADG_01201</name>
</gene>
<dbReference type="RefSeq" id="XP_010756821.1">
    <property type="nucleotide sequence ID" value="XM_010758519.1"/>
</dbReference>
<dbReference type="SUPFAM" id="SSF55785">
    <property type="entry name" value="PYP-like sensor domain (PAS domain)"/>
    <property type="match status" value="1"/>
</dbReference>
<feature type="domain" description="PAS" evidence="2">
    <location>
        <begin position="18"/>
        <end position="67"/>
    </location>
</feature>
<feature type="region of interest" description="Disordered" evidence="1">
    <location>
        <begin position="364"/>
        <end position="390"/>
    </location>
</feature>
<dbReference type="PROSITE" id="PS50112">
    <property type="entry name" value="PAS"/>
    <property type="match status" value="1"/>
</dbReference>
<dbReference type="Pfam" id="PF08447">
    <property type="entry name" value="PAS_3"/>
    <property type="match status" value="1"/>
</dbReference>
<dbReference type="NCBIfam" id="TIGR00229">
    <property type="entry name" value="sensory_box"/>
    <property type="match status" value="1"/>
</dbReference>
<evidence type="ECO:0000259" key="2">
    <source>
        <dbReference type="PROSITE" id="PS50112"/>
    </source>
</evidence>
<dbReference type="OrthoDB" id="411251at2759"/>
<dbReference type="EMBL" id="KN275958">
    <property type="protein sequence ID" value="EEH45050.2"/>
    <property type="molecule type" value="Genomic_DNA"/>
</dbReference>
<keyword evidence="4" id="KW-1185">Reference proteome</keyword>
<reference evidence="3 4" key="1">
    <citation type="journal article" date="2011" name="PLoS Genet.">
        <title>Comparative genomic analysis of human fungal pathogens causing paracoccidioidomycosis.</title>
        <authorList>
            <person name="Desjardins C.A."/>
            <person name="Champion M.D."/>
            <person name="Holder J.W."/>
            <person name="Muszewska A."/>
            <person name="Goldberg J."/>
            <person name="Bailao A.M."/>
            <person name="Brigido M.M."/>
            <person name="Ferreira M.E."/>
            <person name="Garcia A.M."/>
            <person name="Grynberg M."/>
            <person name="Gujja S."/>
            <person name="Heiman D.I."/>
            <person name="Henn M.R."/>
            <person name="Kodira C.D."/>
            <person name="Leon-Narvaez H."/>
            <person name="Longo L.V."/>
            <person name="Ma L.J."/>
            <person name="Malavazi I."/>
            <person name="Matsuo A.L."/>
            <person name="Morais F.V."/>
            <person name="Pereira M."/>
            <person name="Rodriguez-Brito S."/>
            <person name="Sakthikumar S."/>
            <person name="Salem-Izacc S.M."/>
            <person name="Sykes S.M."/>
            <person name="Teixeira M.M."/>
            <person name="Vallejo M.C."/>
            <person name="Walter M.E."/>
            <person name="Yandava C."/>
            <person name="Young S."/>
            <person name="Zeng Q."/>
            <person name="Zucker J."/>
            <person name="Felipe M.S."/>
            <person name="Goldman G.H."/>
            <person name="Haas B.J."/>
            <person name="McEwen J.G."/>
            <person name="Nino-Vega G."/>
            <person name="Puccia R."/>
            <person name="San-Blas G."/>
            <person name="Soares C.M."/>
            <person name="Birren B.W."/>
            <person name="Cuomo C.A."/>
        </authorList>
    </citation>
    <scope>NUCLEOTIDE SEQUENCE [LARGE SCALE GENOMIC DNA]</scope>
    <source>
        <strain evidence="3 4">Pb18</strain>
    </source>
</reference>
<dbReference type="AlphaFoldDB" id="C1G2N5"/>
<dbReference type="InterPro" id="IPR035965">
    <property type="entry name" value="PAS-like_dom_sf"/>
</dbReference>
<proteinExistence type="predicted"/>
<dbReference type="STRING" id="502780.C1G2N5"/>
<name>C1G2N5_PARBD</name>
<dbReference type="VEuPathDB" id="FungiDB:PADG_01201"/>
<dbReference type="OMA" id="GVFAAPW"/>
<evidence type="ECO:0000313" key="3">
    <source>
        <dbReference type="EMBL" id="EEH45050.2"/>
    </source>
</evidence>
<evidence type="ECO:0000256" key="1">
    <source>
        <dbReference type="SAM" id="MobiDB-lite"/>
    </source>
</evidence>
<evidence type="ECO:0000313" key="4">
    <source>
        <dbReference type="Proteomes" id="UP000001628"/>
    </source>
</evidence>
<sequence length="427" mass="47505">MFIWKCVNLTFKPDLTPDARIKYTSGAIEDILGHNPSEVVNKSLWDFLHPEELDFAKQIHSRSVRHDMAAGLNYFHLKHKFGYWVRVECVFTVVYDILVASTGIYQRGPKSEQRAADAPVVRRLFTSSPQNPRYDMLACISRKFNSFPTSLSHEPRAALFLNRFTRSSNILFATSSVERVLGIRPPDLVPESFYHCMEECCLEEAVRCIESAKSNDTTTYLRFWFRNPLLDENDMDDDTVFSSEEEEERSEDEMENDLLEAEISRGASTHADQYLTNNHTVNKSHLTTDLHGDVSASTSYSQTPASNYSGSRIQVEAVVSCSSDGLVVVLRRARPPIPHSIDTQGHPVYANGLLASSWGTNYAASGPQSDSAMEVSPRPQASGGPEESELVNTIRDVAALAWAVVGANSSFKLNGRGSPTGESKPPD</sequence>
<dbReference type="Gene3D" id="3.30.450.20">
    <property type="entry name" value="PAS domain"/>
    <property type="match status" value="1"/>
</dbReference>
<dbReference type="eggNOG" id="ENOG502S8B6">
    <property type="taxonomic scope" value="Eukaryota"/>
</dbReference>
<protein>
    <recommendedName>
        <fullName evidence="2">PAS domain-containing protein</fullName>
    </recommendedName>
</protein>
<dbReference type="InterPro" id="IPR013655">
    <property type="entry name" value="PAS_fold_3"/>
</dbReference>
<dbReference type="Proteomes" id="UP000001628">
    <property type="component" value="Unassembled WGS sequence"/>
</dbReference>
<dbReference type="HOGENOM" id="CLU_027006_2_1_1"/>
<dbReference type="CDD" id="cd00130">
    <property type="entry name" value="PAS"/>
    <property type="match status" value="1"/>
</dbReference>
<dbReference type="KEGG" id="pbn:PADG_01201"/>
<dbReference type="GeneID" id="22580912"/>
<dbReference type="InterPro" id="IPR000014">
    <property type="entry name" value="PAS"/>
</dbReference>
<feature type="region of interest" description="Disordered" evidence="1">
    <location>
        <begin position="235"/>
        <end position="256"/>
    </location>
</feature>